<name>A0A6A6U398_9PEZI</name>
<dbReference type="EMBL" id="MU004238">
    <property type="protein sequence ID" value="KAF2666749.1"/>
    <property type="molecule type" value="Genomic_DNA"/>
</dbReference>
<feature type="compositionally biased region" description="Polar residues" evidence="1">
    <location>
        <begin position="171"/>
        <end position="186"/>
    </location>
</feature>
<evidence type="ECO:0000256" key="1">
    <source>
        <dbReference type="SAM" id="MobiDB-lite"/>
    </source>
</evidence>
<dbReference type="OrthoDB" id="2247093at2759"/>
<feature type="region of interest" description="Disordered" evidence="1">
    <location>
        <begin position="448"/>
        <end position="482"/>
    </location>
</feature>
<feature type="compositionally biased region" description="Polar residues" evidence="1">
    <location>
        <begin position="83"/>
        <end position="101"/>
    </location>
</feature>
<feature type="domain" description="BZIP" evidence="2">
    <location>
        <begin position="453"/>
        <end position="467"/>
    </location>
</feature>
<proteinExistence type="predicted"/>
<feature type="compositionally biased region" description="Basic and acidic residues" evidence="1">
    <location>
        <begin position="555"/>
        <end position="571"/>
    </location>
</feature>
<dbReference type="InterPro" id="IPR004827">
    <property type="entry name" value="bZIP"/>
</dbReference>
<accession>A0A6A6U398</accession>
<feature type="compositionally biased region" description="Pro residues" evidence="1">
    <location>
        <begin position="605"/>
        <end position="615"/>
    </location>
</feature>
<feature type="region of interest" description="Disordered" evidence="1">
    <location>
        <begin position="56"/>
        <end position="244"/>
    </location>
</feature>
<feature type="compositionally biased region" description="Basic and acidic residues" evidence="1">
    <location>
        <begin position="469"/>
        <end position="482"/>
    </location>
</feature>
<feature type="compositionally biased region" description="Low complexity" evidence="1">
    <location>
        <begin position="341"/>
        <end position="372"/>
    </location>
</feature>
<dbReference type="CDD" id="cd14705">
    <property type="entry name" value="bZIP_Zip1"/>
    <property type="match status" value="1"/>
</dbReference>
<feature type="region of interest" description="Disordered" evidence="1">
    <location>
        <begin position="507"/>
        <end position="653"/>
    </location>
</feature>
<protein>
    <recommendedName>
        <fullName evidence="2">BZIP domain-containing protein</fullName>
    </recommendedName>
</protein>
<organism evidence="3 4">
    <name type="scientific">Microthyrium microscopicum</name>
    <dbReference type="NCBI Taxonomy" id="703497"/>
    <lineage>
        <taxon>Eukaryota</taxon>
        <taxon>Fungi</taxon>
        <taxon>Dikarya</taxon>
        <taxon>Ascomycota</taxon>
        <taxon>Pezizomycotina</taxon>
        <taxon>Dothideomycetes</taxon>
        <taxon>Dothideomycetes incertae sedis</taxon>
        <taxon>Microthyriales</taxon>
        <taxon>Microthyriaceae</taxon>
        <taxon>Microthyrium</taxon>
    </lineage>
</organism>
<sequence length="653" mass="69742">MGSGLFGPNANMLALVHASNFNANQAIFPQGLASYGPNCVNPMIIDPLARASTLESSSPYRIPFSPRSPVDTLDRRWAPPSDSLASNPESKQMSHHGSATGVQARGHSGAEPMLSVGANGRYSTTGSPALPHPSLPQRERSLDFQALPGPVLPPPRPSSQASTESDRRSSRTLASVHSMLNPSNDVDSGPRGRRRSAAQMEDDGGPISPPMAEMPLSRPGSSGGHPIEQSISPPGFQGSRSGMPRRILTPTLHRAQSAQSLNRIITTSVENRQSTGTLDAKGTPFLSIGSAMHTTEPGPSGVTHLPPMGGQGGQRQSFSYQAPTPPPPNTDSRRKSLSVIPQQAPPSLSSARASPTPSSYSSYSRSGQASPSFPFPASTDQTPPGSYSLAPSPVNGPLSHVPPVSLDSDGYSHGIPVVSAGQSTYELFSLQTGRGTVSLPVEVHVASRQADEKRKRNAGASARFRQRRKEKEREANATIDKLRDTLRQMTQDAQYYKTERDRYLEALKGSPGWERYMPRSPSPVSKRGPLEQQSLQSLSAGNMTPGSPQSGTSSEHTRPAEGERNTRRRTDAYSLPMPSPTAPQGPQFQSPFGPYSPTSAAPPQQQYPPQHPPYSPTSLEPGQPNRLSMNDIPLGARPNYAHWSSHSPPAGHT</sequence>
<evidence type="ECO:0000259" key="2">
    <source>
        <dbReference type="PROSITE" id="PS00036"/>
    </source>
</evidence>
<keyword evidence="4" id="KW-1185">Reference proteome</keyword>
<evidence type="ECO:0000313" key="4">
    <source>
        <dbReference type="Proteomes" id="UP000799302"/>
    </source>
</evidence>
<gene>
    <name evidence="3" type="ORF">BT63DRAFT_457703</name>
</gene>
<dbReference type="GO" id="GO:0003700">
    <property type="term" value="F:DNA-binding transcription factor activity"/>
    <property type="evidence" value="ECO:0007669"/>
    <property type="project" value="InterPro"/>
</dbReference>
<evidence type="ECO:0000313" key="3">
    <source>
        <dbReference type="EMBL" id="KAF2666749.1"/>
    </source>
</evidence>
<dbReference type="PROSITE" id="PS00036">
    <property type="entry name" value="BZIP_BASIC"/>
    <property type="match status" value="1"/>
</dbReference>
<feature type="compositionally biased region" description="Polar residues" evidence="1">
    <location>
        <begin position="531"/>
        <end position="554"/>
    </location>
</feature>
<reference evidence="3" key="1">
    <citation type="journal article" date="2020" name="Stud. Mycol.">
        <title>101 Dothideomycetes genomes: a test case for predicting lifestyles and emergence of pathogens.</title>
        <authorList>
            <person name="Haridas S."/>
            <person name="Albert R."/>
            <person name="Binder M."/>
            <person name="Bloem J."/>
            <person name="Labutti K."/>
            <person name="Salamov A."/>
            <person name="Andreopoulos B."/>
            <person name="Baker S."/>
            <person name="Barry K."/>
            <person name="Bills G."/>
            <person name="Bluhm B."/>
            <person name="Cannon C."/>
            <person name="Castanera R."/>
            <person name="Culley D."/>
            <person name="Daum C."/>
            <person name="Ezra D."/>
            <person name="Gonzalez J."/>
            <person name="Henrissat B."/>
            <person name="Kuo A."/>
            <person name="Liang C."/>
            <person name="Lipzen A."/>
            <person name="Lutzoni F."/>
            <person name="Magnuson J."/>
            <person name="Mondo S."/>
            <person name="Nolan M."/>
            <person name="Ohm R."/>
            <person name="Pangilinan J."/>
            <person name="Park H.-J."/>
            <person name="Ramirez L."/>
            <person name="Alfaro M."/>
            <person name="Sun H."/>
            <person name="Tritt A."/>
            <person name="Yoshinaga Y."/>
            <person name="Zwiers L.-H."/>
            <person name="Turgeon B."/>
            <person name="Goodwin S."/>
            <person name="Spatafora J."/>
            <person name="Crous P."/>
            <person name="Grigoriev I."/>
        </authorList>
    </citation>
    <scope>NUCLEOTIDE SEQUENCE</scope>
    <source>
        <strain evidence="3">CBS 115976</strain>
    </source>
</reference>
<feature type="compositionally biased region" description="Low complexity" evidence="1">
    <location>
        <begin position="584"/>
        <end position="604"/>
    </location>
</feature>
<feature type="region of interest" description="Disordered" evidence="1">
    <location>
        <begin position="288"/>
        <end position="403"/>
    </location>
</feature>
<dbReference type="Proteomes" id="UP000799302">
    <property type="component" value="Unassembled WGS sequence"/>
</dbReference>
<dbReference type="AlphaFoldDB" id="A0A6A6U398"/>